<dbReference type="EMBL" id="JBEXAC010000001">
    <property type="protein sequence ID" value="MET6996900.1"/>
    <property type="molecule type" value="Genomic_DNA"/>
</dbReference>
<organism evidence="2 3">
    <name type="scientific">Chitinophaga defluvii</name>
    <dbReference type="NCBI Taxonomy" id="3163343"/>
    <lineage>
        <taxon>Bacteria</taxon>
        <taxon>Pseudomonadati</taxon>
        <taxon>Bacteroidota</taxon>
        <taxon>Chitinophagia</taxon>
        <taxon>Chitinophagales</taxon>
        <taxon>Chitinophagaceae</taxon>
        <taxon>Chitinophaga</taxon>
    </lineage>
</organism>
<reference evidence="2 3" key="1">
    <citation type="submission" date="2024-06" db="EMBL/GenBank/DDBJ databases">
        <title>Chitinophaga defluvii sp. nov., isolated from municipal sewage.</title>
        <authorList>
            <person name="Zhang L."/>
        </authorList>
    </citation>
    <scope>NUCLEOTIDE SEQUENCE [LARGE SCALE GENOMIC DNA]</scope>
    <source>
        <strain evidence="2 3">H8</strain>
    </source>
</reference>
<dbReference type="Proteomes" id="UP001549749">
    <property type="component" value="Unassembled WGS sequence"/>
</dbReference>
<dbReference type="RefSeq" id="WP_354659541.1">
    <property type="nucleotide sequence ID" value="NZ_JBEXAC010000001.1"/>
</dbReference>
<keyword evidence="3" id="KW-1185">Reference proteome</keyword>
<feature type="transmembrane region" description="Helical" evidence="1">
    <location>
        <begin position="108"/>
        <end position="130"/>
    </location>
</feature>
<evidence type="ECO:0000313" key="3">
    <source>
        <dbReference type="Proteomes" id="UP001549749"/>
    </source>
</evidence>
<sequence>MSRHLILTLILLGISILLFALSYGKYQLRIETVKEENLIDVTITDVDCYVTKSFSSLSFKHNGTGHRVNMAHNRCGQYKKGEQIKVYYNPQSDWWLLPDDGREEEELMGVYGSILMFIVVLIYMFRMIYLKKYSTKQKNRR</sequence>
<keyword evidence="1" id="KW-0472">Membrane</keyword>
<evidence type="ECO:0000313" key="2">
    <source>
        <dbReference type="EMBL" id="MET6996900.1"/>
    </source>
</evidence>
<keyword evidence="1" id="KW-1133">Transmembrane helix</keyword>
<proteinExistence type="predicted"/>
<name>A0ABV2T1K0_9BACT</name>
<comment type="caution">
    <text evidence="2">The sequence shown here is derived from an EMBL/GenBank/DDBJ whole genome shotgun (WGS) entry which is preliminary data.</text>
</comment>
<gene>
    <name evidence="2" type="ORF">ABR189_05955</name>
</gene>
<accession>A0ABV2T1K0</accession>
<protein>
    <recommendedName>
        <fullName evidence="4">DUF3592 domain-containing protein</fullName>
    </recommendedName>
</protein>
<keyword evidence="1" id="KW-0812">Transmembrane</keyword>
<evidence type="ECO:0008006" key="4">
    <source>
        <dbReference type="Google" id="ProtNLM"/>
    </source>
</evidence>
<evidence type="ECO:0000256" key="1">
    <source>
        <dbReference type="SAM" id="Phobius"/>
    </source>
</evidence>